<dbReference type="EMBL" id="NUAJ01000009">
    <property type="protein sequence ID" value="PEN55144.1"/>
    <property type="molecule type" value="Genomic_DNA"/>
</dbReference>
<dbReference type="Proteomes" id="UP000220934">
    <property type="component" value="Unassembled WGS sequence"/>
</dbReference>
<proteinExistence type="predicted"/>
<dbReference type="InterPro" id="IPR008841">
    <property type="entry name" value="Siphovirus-type_tail_N"/>
</dbReference>
<dbReference type="NCBIfam" id="TIGR01633">
    <property type="entry name" value="phi3626_gp14_N"/>
    <property type="match status" value="1"/>
</dbReference>
<feature type="domain" description="Siphovirus-type tail component RIFT-related" evidence="1">
    <location>
        <begin position="27"/>
        <end position="122"/>
    </location>
</feature>
<dbReference type="Pfam" id="PF22768">
    <property type="entry name" value="SPP1_Dit"/>
    <property type="match status" value="1"/>
</dbReference>
<name>A0AB36SPZ8_9BACI</name>
<organism evidence="3 4">
    <name type="scientific">Bacillus toyonensis</name>
    <dbReference type="NCBI Taxonomy" id="155322"/>
    <lineage>
        <taxon>Bacteria</taxon>
        <taxon>Bacillati</taxon>
        <taxon>Bacillota</taxon>
        <taxon>Bacilli</taxon>
        <taxon>Bacillales</taxon>
        <taxon>Bacillaceae</taxon>
        <taxon>Bacillus</taxon>
        <taxon>Bacillus cereus group</taxon>
    </lineage>
</organism>
<evidence type="ECO:0000313" key="4">
    <source>
        <dbReference type="Proteomes" id="UP000220934"/>
    </source>
</evidence>
<dbReference type="RefSeq" id="WP_098060275.1">
    <property type="nucleotide sequence ID" value="NZ_NUUB01000019.1"/>
</dbReference>
<dbReference type="Pfam" id="PF05709">
    <property type="entry name" value="Sipho_tail"/>
    <property type="match status" value="1"/>
</dbReference>
<comment type="caution">
    <text evidence="3">The sequence shown here is derived from an EMBL/GenBank/DDBJ whole genome shotgun (WGS) entry which is preliminary data.</text>
</comment>
<evidence type="ECO:0000259" key="1">
    <source>
        <dbReference type="Pfam" id="PF05709"/>
    </source>
</evidence>
<gene>
    <name evidence="3" type="ORF">CN596_11230</name>
</gene>
<dbReference type="Gene3D" id="2.60.120.860">
    <property type="match status" value="1"/>
</dbReference>
<reference evidence="3 4" key="1">
    <citation type="submission" date="2017-09" db="EMBL/GenBank/DDBJ databases">
        <title>Large-scale bioinformatics analysis of Bacillus genomes uncovers conserved roles of natural products in bacterial physiology.</title>
        <authorList>
            <consortium name="Agbiome Team Llc"/>
            <person name="Bleich R.M."/>
            <person name="Kirk G.J."/>
            <person name="Santa Maria K.C."/>
            <person name="Allen S.E."/>
            <person name="Farag S."/>
            <person name="Shank E.A."/>
            <person name="Bowers A."/>
        </authorList>
    </citation>
    <scope>NUCLEOTIDE SEQUENCE [LARGE SCALE GENOMIC DNA]</scope>
    <source>
        <strain evidence="3 4">AFS027958</strain>
    </source>
</reference>
<sequence length="486" mass="54832">MDLEKQFTNKNNDGYLLVGIPKGRGVMSDEISRITTQNRPGSRYVQKRNPEVPLEVDITLKGASSFDLRKRLNELNSILDTEEEVPIVFTDEPEMTYYGMKESVEELLETDRLYQCKITFICTSAFKLGTQQSVKAKVESNNLLKAIVNNAGSKFADPKFKIQVENPSTFIDIVNENGNQHFRIGYPVKVDETPINRYELVMHDKANSLVGWTEVGKDFVSDYGIVAGKIIADGARFIPSDYGQGQYWHGPAVKKSITGGPLQDFTLDAIVECRNLNPATMGRVELYLLDESSVVVGKVGMFDAYRNSSENFGEVIVGNGDYNHRIIAETGYYRTTWNDFYGRLHIARVGNYWQGDIALIDEKGNYHTEKFAQWYDTGNSFMKKVAQIVVHICAFNDAPSLIAAVHDIKVQKVNSNTERQIPYIVQKGDVVEIDSSDASIRINGADAINIKDFLSDYIRIEKGKNDLTVFPNNIGQVDVAYRERYR</sequence>
<evidence type="ECO:0000313" key="3">
    <source>
        <dbReference type="EMBL" id="PEN55144.1"/>
    </source>
</evidence>
<dbReference type="InterPro" id="IPR054738">
    <property type="entry name" value="Siphovirus-type_tail_C"/>
</dbReference>
<dbReference type="InterPro" id="IPR006520">
    <property type="entry name" value="Dit_BPSPP_N"/>
</dbReference>
<dbReference type="Gene3D" id="2.40.30.200">
    <property type="match status" value="1"/>
</dbReference>
<dbReference type="AlphaFoldDB" id="A0AB36SPZ8"/>
<accession>A0AB36SPZ8</accession>
<protein>
    <submittedName>
        <fullName evidence="3">Phage tail protein</fullName>
    </submittedName>
</protein>
<evidence type="ECO:0000259" key="2">
    <source>
        <dbReference type="Pfam" id="PF22768"/>
    </source>
</evidence>
<feature type="domain" description="Siphovirus-type tail component C-terminal" evidence="2">
    <location>
        <begin position="403"/>
        <end position="485"/>
    </location>
</feature>